<dbReference type="Pfam" id="PF26178">
    <property type="entry name" value="PI-PLC_cat"/>
    <property type="match status" value="1"/>
</dbReference>
<dbReference type="AlphaFoldDB" id="A0AAE9YWI3"/>
<keyword evidence="5" id="KW-0732">Signal</keyword>
<evidence type="ECO:0000256" key="3">
    <source>
        <dbReference type="ARBA" id="ARBA00022989"/>
    </source>
</evidence>
<dbReference type="InterPro" id="IPR051008">
    <property type="entry name" value="Telomere_Capping_Maintenance"/>
</dbReference>
<dbReference type="InterPro" id="IPR016187">
    <property type="entry name" value="CTDL_fold"/>
</dbReference>
<feature type="chain" id="PRO_5042103244" description="Jacalin-type lectin domain-containing protein" evidence="5">
    <location>
        <begin position="28"/>
        <end position="593"/>
    </location>
</feature>
<evidence type="ECO:0000256" key="2">
    <source>
        <dbReference type="ARBA" id="ARBA00022692"/>
    </source>
</evidence>
<sequence>MNTSLVKALSVLAPVVASTLISSQAVAETWGERALLIQNMLDKDVPLAQSTWVGTHNSFANADDDDYLDVNQGDSVKNQLRAGVREIVFDVHYAADVVGDLLNVNKAVRVCHNGGSFGGCTDGITGNRKFKNALDDIAEWLNEGNRDQVVLLKLELQDSARRNINKVEDKIDNHIADYLYKPENRSYHGDLDNSTGCTELATAQISKKGVLNAGKNVIAFVTESCQSDNGFNDMVFYGGDAAEDVNSVDKLTAWSADDKLNKMSRVKDAVTKSQILSTKDYAKMVPGNVEQWLDAGLNIFELYGFNAAGSEWRVDDENGVKDYPVNQENMVWSWSANQPDDYNGEDCAMVRSDGKFNDAPCSNSYQYACYSDSTGWSLSSGNGSWQDGFTVCEDASAAFKAPVNKVQLNALNAVLGGSPAWINYSDQAMEGEWVANFASLSEAQSRFYRTGSVVGGTGGSSFDDIEQLALDQYRDKRRITKIQMSAGNRVDKVGLIYSDGQSVSHGGNGFDRELNLGPGEYIYKARACVDSKNGSDRIFYLYFETNTGKTLSGGSEQGGCTTTTAYGGYEIFAMKGRSGNELDAVGFYSRQFN</sequence>
<keyword evidence="2" id="KW-0812">Transmembrane</keyword>
<gene>
    <name evidence="7" type="ORF">SG35_030880</name>
</gene>
<evidence type="ECO:0000256" key="1">
    <source>
        <dbReference type="ARBA" id="ARBA00004370"/>
    </source>
</evidence>
<evidence type="ECO:0000313" key="8">
    <source>
        <dbReference type="Proteomes" id="UP000032568"/>
    </source>
</evidence>
<dbReference type="PROSITE" id="PS51752">
    <property type="entry name" value="JACALIN_LECTIN"/>
    <property type="match status" value="1"/>
</dbReference>
<keyword evidence="4" id="KW-0472">Membrane</keyword>
<dbReference type="SUPFAM" id="SSF51695">
    <property type="entry name" value="PLC-like phosphodiesterases"/>
    <property type="match status" value="1"/>
</dbReference>
<dbReference type="Gene3D" id="3.10.100.10">
    <property type="entry name" value="Mannose-Binding Protein A, subunit A"/>
    <property type="match status" value="1"/>
</dbReference>
<evidence type="ECO:0000313" key="7">
    <source>
        <dbReference type="EMBL" id="WDE02163.1"/>
    </source>
</evidence>
<reference evidence="7 8" key="1">
    <citation type="journal article" date="2015" name="Genome Announc.">
        <title>Draft Genome Sequences of Marine Isolates of Thalassomonas viridans and Thalassomonas actiniarum.</title>
        <authorList>
            <person name="Olonade I."/>
            <person name="van Zyl L.J."/>
            <person name="Trindade M."/>
        </authorList>
    </citation>
    <scope>NUCLEOTIDE SEQUENCE [LARGE SCALE GENOMIC DNA]</scope>
    <source>
        <strain evidence="7 8">A5K-106</strain>
    </source>
</reference>
<dbReference type="SUPFAM" id="SSF56436">
    <property type="entry name" value="C-type lectin-like"/>
    <property type="match status" value="1"/>
</dbReference>
<dbReference type="GO" id="GO:0006629">
    <property type="term" value="P:lipid metabolic process"/>
    <property type="evidence" value="ECO:0007669"/>
    <property type="project" value="InterPro"/>
</dbReference>
<evidence type="ECO:0000259" key="6">
    <source>
        <dbReference type="PROSITE" id="PS51752"/>
    </source>
</evidence>
<dbReference type="InterPro" id="IPR001229">
    <property type="entry name" value="Jacalin-like_lectin_dom"/>
</dbReference>
<proteinExistence type="predicted"/>
<dbReference type="InterPro" id="IPR036404">
    <property type="entry name" value="Jacalin-like_lectin_dom_sf"/>
</dbReference>
<feature type="domain" description="Jacalin-type lectin" evidence="6">
    <location>
        <begin position="448"/>
        <end position="591"/>
    </location>
</feature>
<dbReference type="Gene3D" id="2.100.10.30">
    <property type="entry name" value="Jacalin-like lectin domain"/>
    <property type="match status" value="1"/>
</dbReference>
<dbReference type="PANTHER" id="PTHR35518">
    <property type="entry name" value="MAINTENANCE OF TELOMOERE CAPPING"/>
    <property type="match status" value="1"/>
</dbReference>
<comment type="subcellular location">
    <subcellularLocation>
        <location evidence="1">Membrane</location>
    </subcellularLocation>
</comment>
<keyword evidence="3" id="KW-1133">Transmembrane helix</keyword>
<evidence type="ECO:0000256" key="5">
    <source>
        <dbReference type="SAM" id="SignalP"/>
    </source>
</evidence>
<dbReference type="Pfam" id="PF01419">
    <property type="entry name" value="Jacalin"/>
    <property type="match status" value="1"/>
</dbReference>
<keyword evidence="8" id="KW-1185">Reference proteome</keyword>
<name>A0AAE9YWI3_9GAMM</name>
<dbReference type="SMART" id="SM00915">
    <property type="entry name" value="Jacalin"/>
    <property type="match status" value="1"/>
</dbReference>
<dbReference type="PROSITE" id="PS50007">
    <property type="entry name" value="PIPLC_X_DOMAIN"/>
    <property type="match status" value="1"/>
</dbReference>
<dbReference type="PANTHER" id="PTHR35518:SF2">
    <property type="entry name" value="MAINTENANCE OF TELOMERE CAPPING PROTEIN 6"/>
    <property type="match status" value="1"/>
</dbReference>
<dbReference type="GO" id="GO:0016020">
    <property type="term" value="C:membrane"/>
    <property type="evidence" value="ECO:0007669"/>
    <property type="project" value="UniProtKB-SubCell"/>
</dbReference>
<protein>
    <recommendedName>
        <fullName evidence="6">Jacalin-type lectin domain-containing protein</fullName>
    </recommendedName>
</protein>
<dbReference type="InterPro" id="IPR016186">
    <property type="entry name" value="C-type_lectin-like/link_sf"/>
</dbReference>
<organism evidence="7 8">
    <name type="scientific">Thalassomonas actiniarum</name>
    <dbReference type="NCBI Taxonomy" id="485447"/>
    <lineage>
        <taxon>Bacteria</taxon>
        <taxon>Pseudomonadati</taxon>
        <taxon>Pseudomonadota</taxon>
        <taxon>Gammaproteobacteria</taxon>
        <taxon>Alteromonadales</taxon>
        <taxon>Colwelliaceae</taxon>
        <taxon>Thalassomonas</taxon>
    </lineage>
</organism>
<feature type="signal peptide" evidence="5">
    <location>
        <begin position="1"/>
        <end position="27"/>
    </location>
</feature>
<reference evidence="7 8" key="2">
    <citation type="journal article" date="2022" name="Mar. Drugs">
        <title>Bioassay-Guided Fractionation Leads to the Detection of Cholic Acid Generated by the Rare Thalassomonas sp.</title>
        <authorList>
            <person name="Pheiffer F."/>
            <person name="Schneider Y.K."/>
            <person name="Hansen E.H."/>
            <person name="Andersen J.H."/>
            <person name="Isaksson J."/>
            <person name="Busche T."/>
            <person name="R C."/>
            <person name="Kalinowski J."/>
            <person name="Zyl L.V."/>
            <person name="Trindade M."/>
        </authorList>
    </citation>
    <scope>NUCLEOTIDE SEQUENCE [LARGE SCALE GENOMIC DNA]</scope>
    <source>
        <strain evidence="7 8">A5K-106</strain>
    </source>
</reference>
<dbReference type="RefSeq" id="WP_044831023.1">
    <property type="nucleotide sequence ID" value="NZ_CP059736.1"/>
</dbReference>
<dbReference type="Proteomes" id="UP000032568">
    <property type="component" value="Chromosome pTact"/>
</dbReference>
<dbReference type="Gene3D" id="3.20.20.190">
    <property type="entry name" value="Phosphatidylinositol (PI) phosphodiesterase"/>
    <property type="match status" value="1"/>
</dbReference>
<accession>A0AAE9YWI3</accession>
<dbReference type="EMBL" id="CP059736">
    <property type="protein sequence ID" value="WDE02163.1"/>
    <property type="molecule type" value="Genomic_DNA"/>
</dbReference>
<dbReference type="KEGG" id="tact:SG35_030880"/>
<dbReference type="GO" id="GO:0008081">
    <property type="term" value="F:phosphoric diester hydrolase activity"/>
    <property type="evidence" value="ECO:0007669"/>
    <property type="project" value="InterPro"/>
</dbReference>
<dbReference type="SUPFAM" id="SSF51101">
    <property type="entry name" value="Mannose-binding lectins"/>
    <property type="match status" value="1"/>
</dbReference>
<dbReference type="InterPro" id="IPR017946">
    <property type="entry name" value="PLC-like_Pdiesterase_TIM-brl"/>
</dbReference>
<evidence type="ECO:0000256" key="4">
    <source>
        <dbReference type="ARBA" id="ARBA00023136"/>
    </source>
</evidence>